<feature type="coiled-coil region" evidence="1">
    <location>
        <begin position="48"/>
        <end position="75"/>
    </location>
</feature>
<evidence type="ECO:0000313" key="2">
    <source>
        <dbReference type="EMBL" id="OCB89590.1"/>
    </source>
</evidence>
<keyword evidence="3" id="KW-1185">Reference proteome</keyword>
<comment type="caution">
    <text evidence="2">The sequence shown here is derived from an EMBL/GenBank/DDBJ whole genome shotgun (WGS) entry which is preliminary data.</text>
</comment>
<name>A0A9Q5I0T1_SANBA</name>
<dbReference type="EMBL" id="LNZH02000152">
    <property type="protein sequence ID" value="OCB89590.1"/>
    <property type="molecule type" value="Genomic_DNA"/>
</dbReference>
<keyword evidence="1" id="KW-0175">Coiled coil</keyword>
<reference evidence="2" key="1">
    <citation type="submission" date="2016-06" db="EMBL/GenBank/DDBJ databases">
        <title>Draft Genome sequence of the fungus Inonotus baumii.</title>
        <authorList>
            <person name="Zhu H."/>
            <person name="Lin W."/>
        </authorList>
    </citation>
    <scope>NUCLEOTIDE SEQUENCE</scope>
    <source>
        <strain evidence="2">821</strain>
    </source>
</reference>
<gene>
    <name evidence="2" type="ORF">A7U60_g3188</name>
</gene>
<evidence type="ECO:0000313" key="3">
    <source>
        <dbReference type="Proteomes" id="UP000757232"/>
    </source>
</evidence>
<proteinExistence type="predicted"/>
<dbReference type="AlphaFoldDB" id="A0A9Q5I0T1"/>
<organism evidence="2 3">
    <name type="scientific">Sanghuangporus baumii</name>
    <name type="common">Phellinus baumii</name>
    <dbReference type="NCBI Taxonomy" id="108892"/>
    <lineage>
        <taxon>Eukaryota</taxon>
        <taxon>Fungi</taxon>
        <taxon>Dikarya</taxon>
        <taxon>Basidiomycota</taxon>
        <taxon>Agaricomycotina</taxon>
        <taxon>Agaricomycetes</taxon>
        <taxon>Hymenochaetales</taxon>
        <taxon>Hymenochaetaceae</taxon>
        <taxon>Sanghuangporus</taxon>
    </lineage>
</organism>
<dbReference type="Proteomes" id="UP000757232">
    <property type="component" value="Unassembled WGS sequence"/>
</dbReference>
<accession>A0A9Q5I0T1</accession>
<evidence type="ECO:0000256" key="1">
    <source>
        <dbReference type="SAM" id="Coils"/>
    </source>
</evidence>
<protein>
    <submittedName>
        <fullName evidence="2">Uncharacterized protein</fullName>
    </submittedName>
</protein>
<sequence>MGTCGAVIYVHNGTYFIMFRSSGGDLSSLGKEVVDEIPPDQVAFETWLQNKRAFFDAEERRMDQLRRKYEAEGQDEEERFYEPYVDKPDCIPYEYRCYEYEYTVNLDVLTFLVGQGAFFSLRDIPRGTDGDLWRHLLARDFSLDWIFRPDAPNRYRKFPRDNSPPPIQMDHGLRLYQRLRHRIKIIDEFTWMSEKQVRDQTASHVLSSAITKALMSSHNGSLQTFRQGTLETERFHVKAELILRATSPAGFSLGECRRYYRYTSNLPDKILSFLDDIPVKFYEYRGCVIFLTQRCSSSERLRAHVGLAVEHARLTGRDKCTVIIFSINHVAVVVISDALSSHPEVSHSKLYPLLDSFYSEQFEKSLGLLAHYLRPHCIDGGVVVSGAGNMRSSKLLPWDILQQIMQSVDSETYDEFRLVCKGTRSYWYFHPRIDDFTINRVQSAHFTTFKHLPRIKLYATDRDGRARTLYFFKQTPCAYGDGEGDCGCEKCSKYKICCPCENLCFLKRCDRDLELRLPPAQDPKLRREVGIEDGFILWSKARHRSFFEDGKVFRTDLCLTDQKDSCRSCSRDNFASPCTQPCKERVCKEEIERRRG</sequence>
<dbReference type="OrthoDB" id="3229878at2759"/>